<keyword evidence="5" id="KW-0411">Iron-sulfur</keyword>
<protein>
    <recommendedName>
        <fullName evidence="13">ATP-binding protein involved in chromosome partitioning</fullName>
    </recommendedName>
</protein>
<dbReference type="GO" id="GO:0140663">
    <property type="term" value="F:ATP-dependent FeS chaperone activity"/>
    <property type="evidence" value="ECO:0007669"/>
    <property type="project" value="InterPro"/>
</dbReference>
<evidence type="ECO:0000259" key="9">
    <source>
        <dbReference type="Pfam" id="PF01883"/>
    </source>
</evidence>
<dbReference type="InParanoid" id="A0A1Z5JLB2"/>
<organism evidence="11 12">
    <name type="scientific">Fistulifera solaris</name>
    <name type="common">Oleaginous diatom</name>
    <dbReference type="NCBI Taxonomy" id="1519565"/>
    <lineage>
        <taxon>Eukaryota</taxon>
        <taxon>Sar</taxon>
        <taxon>Stramenopiles</taxon>
        <taxon>Ochrophyta</taxon>
        <taxon>Bacillariophyta</taxon>
        <taxon>Bacillariophyceae</taxon>
        <taxon>Bacillariophycidae</taxon>
        <taxon>Naviculales</taxon>
        <taxon>Naviculaceae</taxon>
        <taxon>Fistulifera</taxon>
    </lineage>
</organism>
<keyword evidence="2" id="KW-0547">Nucleotide-binding</keyword>
<dbReference type="InterPro" id="IPR044304">
    <property type="entry name" value="NUBPL-like"/>
</dbReference>
<reference evidence="11 12" key="1">
    <citation type="journal article" date="2015" name="Plant Cell">
        <title>Oil accumulation by the oleaginous diatom Fistulifera solaris as revealed by the genome and transcriptome.</title>
        <authorList>
            <person name="Tanaka T."/>
            <person name="Maeda Y."/>
            <person name="Veluchamy A."/>
            <person name="Tanaka M."/>
            <person name="Abida H."/>
            <person name="Marechal E."/>
            <person name="Bowler C."/>
            <person name="Muto M."/>
            <person name="Sunaga Y."/>
            <person name="Tanaka M."/>
            <person name="Yoshino T."/>
            <person name="Taniguchi T."/>
            <person name="Fukuda Y."/>
            <person name="Nemoto M."/>
            <person name="Matsumoto M."/>
            <person name="Wong P.S."/>
            <person name="Aburatani S."/>
            <person name="Fujibuchi W."/>
        </authorList>
    </citation>
    <scope>NUCLEOTIDE SEQUENCE [LARGE SCALE GENOMIC DNA]</scope>
    <source>
        <strain evidence="11 12">JPCC DA0580</strain>
    </source>
</reference>
<evidence type="ECO:0000256" key="8">
    <source>
        <dbReference type="SAM" id="SignalP"/>
    </source>
</evidence>
<name>A0A1Z5JLB2_FISSO</name>
<dbReference type="EMBL" id="BDSP01000083">
    <property type="protein sequence ID" value="GAX14769.1"/>
    <property type="molecule type" value="Genomic_DNA"/>
</dbReference>
<dbReference type="CDD" id="cd02037">
    <property type="entry name" value="Mrp_NBP35"/>
    <property type="match status" value="1"/>
</dbReference>
<sequence length="566" mass="62332">MNRFTALRFVTTVFLFPTATLSFAPQPISRSTSTTLSLSFFSALHTTTRLKDASSTNREIPTEWQGVVLSKLKQIQDPDLMVDIVTAGFCQNLKYDPINSKLSMDLELTTPACPVKDQFQRDCEQLLLELPWIQQVEVTLTAQPQGTSSTSLTGLAQVGAIVAVSSCKGGVGKSTTAVNLAFSLQQLGATVGILDTDLYGPSLPTMVTPDDDIVRFVGRQIAPLQRNGVRLLSFGHIHDQAAVMRGAMVTQLLEQFLDVCQWGKLDYLIVDMPPGTGDIPLTLTQKLNLTAAVIVTTPTELSFQDVKKGIEMFDTVQVPCIAVVENMAHYELPESMKETVAKAVQQSSYVTDAEQVTQEVWKALQNTPLPIFGAGHRSTLQQMYGIEQHFKVPLMDQVAYEGDHGTPFVLQQPDSSATRVYRSLAQAVVQEVAKVKYTHPNQRLSLEYNRDTHVVALKQGTSPQEEEISTLSPATIRRACRCAACVEELTGRQILLPSMVSENISPLRMQSVGNYAWSIDWSDGHRSLYPEKSLRALGSQKQKPTTKDSSSATPASVVRERVQERV</sequence>
<gene>
    <name evidence="11" type="ORF">FisN_25Lh037</name>
</gene>
<dbReference type="SUPFAM" id="SSF117916">
    <property type="entry name" value="Fe-S cluster assembly (FSCA) domain-like"/>
    <property type="match status" value="1"/>
</dbReference>
<dbReference type="InterPro" id="IPR019591">
    <property type="entry name" value="Mrp/NBP35_ATP-bd"/>
</dbReference>
<feature type="compositionally biased region" description="Polar residues" evidence="7">
    <location>
        <begin position="539"/>
        <end position="554"/>
    </location>
</feature>
<keyword evidence="1" id="KW-0479">Metal-binding</keyword>
<dbReference type="InterPro" id="IPR034904">
    <property type="entry name" value="FSCA_dom_sf"/>
</dbReference>
<feature type="signal peptide" evidence="8">
    <location>
        <begin position="1"/>
        <end position="22"/>
    </location>
</feature>
<dbReference type="PROSITE" id="PS01215">
    <property type="entry name" value="MRP"/>
    <property type="match status" value="1"/>
</dbReference>
<evidence type="ECO:0000259" key="10">
    <source>
        <dbReference type="Pfam" id="PF06155"/>
    </source>
</evidence>
<feature type="domain" description="MIP18 family-like" evidence="9">
    <location>
        <begin position="68"/>
        <end position="139"/>
    </location>
</feature>
<dbReference type="PANTHER" id="PTHR42961">
    <property type="entry name" value="IRON-SULFUR PROTEIN NUBPL"/>
    <property type="match status" value="1"/>
</dbReference>
<proteinExistence type="inferred from homology"/>
<feature type="domain" description="Gamma-butyrobetaine hydroxylase-like N-terminal" evidence="10">
    <location>
        <begin position="465"/>
        <end position="534"/>
    </location>
</feature>
<dbReference type="GO" id="GO:0016226">
    <property type="term" value="P:iron-sulfur cluster assembly"/>
    <property type="evidence" value="ECO:0007669"/>
    <property type="project" value="InterPro"/>
</dbReference>
<evidence type="ECO:0000256" key="1">
    <source>
        <dbReference type="ARBA" id="ARBA00022723"/>
    </source>
</evidence>
<evidence type="ECO:0000313" key="11">
    <source>
        <dbReference type="EMBL" id="GAX14769.1"/>
    </source>
</evidence>
<dbReference type="Proteomes" id="UP000198406">
    <property type="component" value="Unassembled WGS sequence"/>
</dbReference>
<dbReference type="PANTHER" id="PTHR42961:SF2">
    <property type="entry name" value="IRON-SULFUR PROTEIN NUBPL"/>
    <property type="match status" value="1"/>
</dbReference>
<dbReference type="GO" id="GO:0005524">
    <property type="term" value="F:ATP binding"/>
    <property type="evidence" value="ECO:0007669"/>
    <property type="project" value="UniProtKB-KW"/>
</dbReference>
<keyword evidence="12" id="KW-1185">Reference proteome</keyword>
<evidence type="ECO:0008006" key="13">
    <source>
        <dbReference type="Google" id="ProtNLM"/>
    </source>
</evidence>
<dbReference type="Pfam" id="PF10609">
    <property type="entry name" value="ParA"/>
    <property type="match status" value="1"/>
</dbReference>
<evidence type="ECO:0000256" key="2">
    <source>
        <dbReference type="ARBA" id="ARBA00022741"/>
    </source>
</evidence>
<dbReference type="AlphaFoldDB" id="A0A1Z5JLB2"/>
<comment type="caution">
    <text evidence="11">The sequence shown here is derived from an EMBL/GenBank/DDBJ whole genome shotgun (WGS) entry which is preliminary data.</text>
</comment>
<feature type="region of interest" description="Disordered" evidence="7">
    <location>
        <begin position="534"/>
        <end position="566"/>
    </location>
</feature>
<comment type="similarity">
    <text evidence="6">Belongs to the Mrp/NBP35 ATP-binding proteins family.</text>
</comment>
<dbReference type="SUPFAM" id="SSF52540">
    <property type="entry name" value="P-loop containing nucleoside triphosphate hydrolases"/>
    <property type="match status" value="1"/>
</dbReference>
<dbReference type="InterPro" id="IPR027417">
    <property type="entry name" value="P-loop_NTPase"/>
</dbReference>
<accession>A0A1Z5JLB2</accession>
<dbReference type="InterPro" id="IPR033756">
    <property type="entry name" value="YlxH/NBP35"/>
</dbReference>
<dbReference type="OrthoDB" id="1741334at2759"/>
<dbReference type="InterPro" id="IPR010376">
    <property type="entry name" value="GBBH-like_N"/>
</dbReference>
<dbReference type="FunCoup" id="A0A1Z5JLB2">
    <property type="interactions" value="72"/>
</dbReference>
<keyword evidence="8" id="KW-0732">Signal</keyword>
<evidence type="ECO:0000256" key="4">
    <source>
        <dbReference type="ARBA" id="ARBA00023004"/>
    </source>
</evidence>
<feature type="chain" id="PRO_5013165223" description="ATP-binding protein involved in chromosome partitioning" evidence="8">
    <location>
        <begin position="23"/>
        <end position="566"/>
    </location>
</feature>
<dbReference type="InterPro" id="IPR000808">
    <property type="entry name" value="Mrp-like_CS"/>
</dbReference>
<dbReference type="Gene3D" id="3.30.300.130">
    <property type="entry name" value="Fe-S cluster assembly (FSCA)"/>
    <property type="match status" value="1"/>
</dbReference>
<dbReference type="Gene3D" id="3.40.50.300">
    <property type="entry name" value="P-loop containing nucleotide triphosphate hydrolases"/>
    <property type="match status" value="1"/>
</dbReference>
<evidence type="ECO:0000256" key="6">
    <source>
        <dbReference type="ARBA" id="ARBA00024036"/>
    </source>
</evidence>
<dbReference type="HAMAP" id="MF_02040">
    <property type="entry name" value="Mrp_NBP35"/>
    <property type="match status" value="1"/>
</dbReference>
<dbReference type="GO" id="GO:0046872">
    <property type="term" value="F:metal ion binding"/>
    <property type="evidence" value="ECO:0007669"/>
    <property type="project" value="UniProtKB-KW"/>
</dbReference>
<evidence type="ECO:0000256" key="3">
    <source>
        <dbReference type="ARBA" id="ARBA00022840"/>
    </source>
</evidence>
<dbReference type="InterPro" id="IPR002744">
    <property type="entry name" value="MIP18-like"/>
</dbReference>
<evidence type="ECO:0000256" key="7">
    <source>
        <dbReference type="SAM" id="MobiDB-lite"/>
    </source>
</evidence>
<evidence type="ECO:0000256" key="5">
    <source>
        <dbReference type="ARBA" id="ARBA00023014"/>
    </source>
</evidence>
<dbReference type="Pfam" id="PF01883">
    <property type="entry name" value="FeS_assembly_P"/>
    <property type="match status" value="1"/>
</dbReference>
<dbReference type="GO" id="GO:0051539">
    <property type="term" value="F:4 iron, 4 sulfur cluster binding"/>
    <property type="evidence" value="ECO:0007669"/>
    <property type="project" value="TreeGrafter"/>
</dbReference>
<keyword evidence="4" id="KW-0408">Iron</keyword>
<dbReference type="Pfam" id="PF06155">
    <property type="entry name" value="GBBH-like_N"/>
    <property type="match status" value="1"/>
</dbReference>
<evidence type="ECO:0000313" key="12">
    <source>
        <dbReference type="Proteomes" id="UP000198406"/>
    </source>
</evidence>
<keyword evidence="3" id="KW-0067">ATP-binding</keyword>